<dbReference type="EMBL" id="AVPK01000005">
    <property type="protein sequence ID" value="KGN37399.1"/>
    <property type="molecule type" value="Genomic_DNA"/>
</dbReference>
<dbReference type="Pfam" id="PF00440">
    <property type="entry name" value="TetR_N"/>
    <property type="match status" value="1"/>
</dbReference>
<sequence>MMGWVTAEQTTSLRERLIEAAADLTVEHGWSGVTMSRLADVVGVSRQTVYNEVGGKTELAESLVLWELGHFLTAVNEGFDAHPDELVDAARDAIRRVLERAEVNPLLRAAVSATQGADTELLPLLTTDSQSLVAAAAVAIELRLGEYDHGLELERVGALVDTIVRLVVSHVMRPSASPNETAELVSWIVARVLRPEADA</sequence>
<accession>A0A0A0JKW5</accession>
<keyword evidence="3" id="KW-0804">Transcription</keyword>
<dbReference type="SUPFAM" id="SSF46689">
    <property type="entry name" value="Homeodomain-like"/>
    <property type="match status" value="1"/>
</dbReference>
<comment type="caution">
    <text evidence="6">The sequence shown here is derived from an EMBL/GenBank/DDBJ whole genome shotgun (WGS) entry which is preliminary data.</text>
</comment>
<dbReference type="PROSITE" id="PS50977">
    <property type="entry name" value="HTH_TETR_2"/>
    <property type="match status" value="1"/>
</dbReference>
<keyword evidence="1" id="KW-0805">Transcription regulation</keyword>
<gene>
    <name evidence="6" type="ORF">N803_13410</name>
</gene>
<dbReference type="InterPro" id="IPR001647">
    <property type="entry name" value="HTH_TetR"/>
</dbReference>
<dbReference type="STRING" id="1385521.N803_13410"/>
<dbReference type="InterPro" id="IPR040611">
    <property type="entry name" value="AlkX_C"/>
</dbReference>
<evidence type="ECO:0000256" key="1">
    <source>
        <dbReference type="ARBA" id="ARBA00023015"/>
    </source>
</evidence>
<dbReference type="PANTHER" id="PTHR30055:SF234">
    <property type="entry name" value="HTH-TYPE TRANSCRIPTIONAL REGULATOR BETI"/>
    <property type="match status" value="1"/>
</dbReference>
<dbReference type="Pfam" id="PF18556">
    <property type="entry name" value="TetR_C_35"/>
    <property type="match status" value="1"/>
</dbReference>
<evidence type="ECO:0000256" key="3">
    <source>
        <dbReference type="ARBA" id="ARBA00023163"/>
    </source>
</evidence>
<evidence type="ECO:0000256" key="4">
    <source>
        <dbReference type="PROSITE-ProRule" id="PRU00335"/>
    </source>
</evidence>
<dbReference type="GO" id="GO:0000976">
    <property type="term" value="F:transcription cis-regulatory region binding"/>
    <property type="evidence" value="ECO:0007669"/>
    <property type="project" value="TreeGrafter"/>
</dbReference>
<keyword evidence="7" id="KW-1185">Reference proteome</keyword>
<evidence type="ECO:0000256" key="2">
    <source>
        <dbReference type="ARBA" id="ARBA00023125"/>
    </source>
</evidence>
<evidence type="ECO:0000259" key="5">
    <source>
        <dbReference type="PROSITE" id="PS50977"/>
    </source>
</evidence>
<protein>
    <submittedName>
        <fullName evidence="6">TetR family transcriptional regulator</fullName>
    </submittedName>
</protein>
<dbReference type="PANTHER" id="PTHR30055">
    <property type="entry name" value="HTH-TYPE TRANSCRIPTIONAL REGULATOR RUTR"/>
    <property type="match status" value="1"/>
</dbReference>
<dbReference type="OrthoDB" id="4371863at2"/>
<evidence type="ECO:0000313" key="7">
    <source>
        <dbReference type="Proteomes" id="UP000030011"/>
    </source>
</evidence>
<proteinExistence type="predicted"/>
<reference evidence="6 7" key="1">
    <citation type="submission" date="2013-08" db="EMBL/GenBank/DDBJ databases">
        <title>The genome sequence of Knoellia subterranea.</title>
        <authorList>
            <person name="Zhu W."/>
            <person name="Wang G."/>
        </authorList>
    </citation>
    <scope>NUCLEOTIDE SEQUENCE [LARGE SCALE GENOMIC DNA]</scope>
    <source>
        <strain evidence="6 7">KCTC 19937</strain>
    </source>
</reference>
<dbReference type="InterPro" id="IPR009057">
    <property type="entry name" value="Homeodomain-like_sf"/>
</dbReference>
<dbReference type="GO" id="GO:0003700">
    <property type="term" value="F:DNA-binding transcription factor activity"/>
    <property type="evidence" value="ECO:0007669"/>
    <property type="project" value="TreeGrafter"/>
</dbReference>
<name>A0A0A0JKW5_9MICO</name>
<feature type="domain" description="HTH tetR-type" evidence="5">
    <location>
        <begin position="11"/>
        <end position="71"/>
    </location>
</feature>
<evidence type="ECO:0000313" key="6">
    <source>
        <dbReference type="EMBL" id="KGN37399.1"/>
    </source>
</evidence>
<feature type="DNA-binding region" description="H-T-H motif" evidence="4">
    <location>
        <begin position="34"/>
        <end position="53"/>
    </location>
</feature>
<dbReference type="InterPro" id="IPR050109">
    <property type="entry name" value="HTH-type_TetR-like_transc_reg"/>
</dbReference>
<dbReference type="Proteomes" id="UP000030011">
    <property type="component" value="Unassembled WGS sequence"/>
</dbReference>
<dbReference type="eggNOG" id="COG1309">
    <property type="taxonomic scope" value="Bacteria"/>
</dbReference>
<organism evidence="6 7">
    <name type="scientific">Knoellia subterranea KCTC 19937</name>
    <dbReference type="NCBI Taxonomy" id="1385521"/>
    <lineage>
        <taxon>Bacteria</taxon>
        <taxon>Bacillati</taxon>
        <taxon>Actinomycetota</taxon>
        <taxon>Actinomycetes</taxon>
        <taxon>Micrococcales</taxon>
        <taxon>Intrasporangiaceae</taxon>
        <taxon>Knoellia</taxon>
    </lineage>
</organism>
<dbReference type="Gene3D" id="1.10.357.10">
    <property type="entry name" value="Tetracycline Repressor, domain 2"/>
    <property type="match status" value="1"/>
</dbReference>
<keyword evidence="2 4" id="KW-0238">DNA-binding</keyword>
<dbReference type="AlphaFoldDB" id="A0A0A0JKW5"/>